<evidence type="ECO:0000256" key="5">
    <source>
        <dbReference type="ARBA" id="ARBA00022555"/>
    </source>
</evidence>
<dbReference type="EMBL" id="SNRX01000013">
    <property type="protein sequence ID" value="KAA6301868.1"/>
    <property type="molecule type" value="Genomic_DNA"/>
</dbReference>
<dbReference type="PANTHER" id="PTHR10947">
    <property type="entry name" value="PHENYLALANYL-TRNA SYNTHETASE BETA CHAIN AND LEUCINE-RICH REPEAT-CONTAINING PROTEIN 47"/>
    <property type="match status" value="1"/>
</dbReference>
<evidence type="ECO:0000259" key="19">
    <source>
        <dbReference type="PROSITE" id="PS51483"/>
    </source>
</evidence>
<feature type="binding site" evidence="15">
    <location>
        <position position="468"/>
    </location>
    <ligand>
        <name>Mg(2+)</name>
        <dbReference type="ChEBI" id="CHEBI:18420"/>
        <note>shared with alpha subunit</note>
    </ligand>
</feature>
<evidence type="ECO:0000256" key="14">
    <source>
        <dbReference type="ARBA" id="ARBA00049255"/>
    </source>
</evidence>
<keyword evidence="12 15" id="KW-0648">Protein biosynthesis</keyword>
<dbReference type="InterPro" id="IPR005147">
    <property type="entry name" value="tRNA_synthase_B5-dom"/>
</dbReference>
<keyword evidence="4 15" id="KW-0963">Cytoplasm</keyword>
<dbReference type="InterPro" id="IPR005121">
    <property type="entry name" value="Fdx_antiC-bd"/>
</dbReference>
<dbReference type="SMART" id="SM00873">
    <property type="entry name" value="B3_4"/>
    <property type="match status" value="1"/>
</dbReference>
<evidence type="ECO:0000256" key="16">
    <source>
        <dbReference type="PROSITE-ProRule" id="PRU00209"/>
    </source>
</evidence>
<protein>
    <recommendedName>
        <fullName evidence="15">Phenylalanine--tRNA ligase beta subunit</fullName>
        <ecNumber evidence="15">6.1.1.20</ecNumber>
    </recommendedName>
    <alternativeName>
        <fullName evidence="15">Phenylalanyl-tRNA synthetase beta subunit</fullName>
        <shortName evidence="15">PheRS</shortName>
    </alternativeName>
</protein>
<dbReference type="Pfam" id="PF03147">
    <property type="entry name" value="FDX-ACB"/>
    <property type="match status" value="1"/>
</dbReference>
<dbReference type="InterPro" id="IPR041616">
    <property type="entry name" value="PheRS_beta_core"/>
</dbReference>
<dbReference type="GO" id="GO:0000287">
    <property type="term" value="F:magnesium ion binding"/>
    <property type="evidence" value="ECO:0007669"/>
    <property type="project" value="UniProtKB-UniRule"/>
</dbReference>
<dbReference type="SUPFAM" id="SSF55681">
    <property type="entry name" value="Class II aaRS and biotin synthetases"/>
    <property type="match status" value="1"/>
</dbReference>
<evidence type="ECO:0000256" key="11">
    <source>
        <dbReference type="ARBA" id="ARBA00022884"/>
    </source>
</evidence>
<evidence type="ECO:0000256" key="6">
    <source>
        <dbReference type="ARBA" id="ARBA00022598"/>
    </source>
</evidence>
<feature type="domain" description="TRNA-binding" evidence="17">
    <location>
        <begin position="42"/>
        <end position="154"/>
    </location>
</feature>
<dbReference type="CDD" id="cd00769">
    <property type="entry name" value="PheRS_beta_core"/>
    <property type="match status" value="1"/>
</dbReference>
<dbReference type="SUPFAM" id="SSF50249">
    <property type="entry name" value="Nucleic acid-binding proteins"/>
    <property type="match status" value="1"/>
</dbReference>
<dbReference type="HAMAP" id="MF_00283">
    <property type="entry name" value="Phe_tRNA_synth_beta1"/>
    <property type="match status" value="1"/>
</dbReference>
<sequence length="821" mass="90601">MNISYNWLKEYLSFDLTPQQLSDALTSIGLETGGIEEVETIKGGLKGLAVGHVLTCEAHPNSDHLHVTTVDLGNGEPLQIVCGAPNVAAGQKVIVATIGATLYAGDESLTIKKSKIRGVESNGMICAEDEIGIGTSHDGIIVLPSEVQAGTPASVYYKVESDAVLEVDITPNRVDAASHYGVARDLAAYLNTISGKQVHLQKPSVEGFKIEDPTPAVSVSVENIIACPRYSGVTIQNITVKESPAWLKNRLEAIGLRSINNVVDVTNYILHETGQALHAFDVKAIKGGKVIVKTLPSGTLFVTLDGVERKLSDQDLMICNADGAMCIGGVFGGLDSGVTELTTDVFLESAYFNPTWIRKTARYHGLNTDASFRFERGADPNHTLYVLKRAALLIKEVAGGVITGEIQDIYPHPIERPVVELSLQKVSNLVGKQIPETVIEGILNSLEIAITTKNGDVWTLNIPTYRVDVTRDVDVIEDILRIYGYNNVEIGEEVKSTLSYQTPTDRSYELQNIVSEQLTGAGFNEILNNSLTAGNYYEGLTAFPKVNCVLLRNPLSADLDVMRQSLLFGGLESIAYNRNRKNPDLKFYEFGNTYFHLPERLKDSNYLTAIKEEFKLALWVTGHSVTNSWIRPAEKSSVYELKAYVENVLLRLGVSKKKLVYNRFDNDVFSSALSIETVSGKTLGVLGVVKKSICKKFDITVEVYFAELCWDALLKENKNAKIKQSELSKFQPVRRDLALLLDAAVSFSEIEKVAYQTDKKLLKELSLFDVYEGKNLLEGKKSYAVSFILQDEEKTLNDKQIDNLMSRLQKELEVKLNAQLR</sequence>
<evidence type="ECO:0000256" key="2">
    <source>
        <dbReference type="ARBA" id="ARBA00008653"/>
    </source>
</evidence>
<dbReference type="Proteomes" id="UP000324575">
    <property type="component" value="Unassembled WGS sequence"/>
</dbReference>
<dbReference type="InterPro" id="IPR045864">
    <property type="entry name" value="aa-tRNA-synth_II/BPL/LPL"/>
</dbReference>
<evidence type="ECO:0000313" key="21">
    <source>
        <dbReference type="Proteomes" id="UP000324575"/>
    </source>
</evidence>
<dbReference type="EC" id="6.1.1.20" evidence="15"/>
<feature type="domain" description="B5" evidence="19">
    <location>
        <begin position="414"/>
        <end position="490"/>
    </location>
</feature>
<evidence type="ECO:0000256" key="7">
    <source>
        <dbReference type="ARBA" id="ARBA00022723"/>
    </source>
</evidence>
<dbReference type="FunFam" id="3.30.70.380:FF:000001">
    <property type="entry name" value="Phenylalanine--tRNA ligase beta subunit"/>
    <property type="match status" value="1"/>
</dbReference>
<dbReference type="GO" id="GO:0006432">
    <property type="term" value="P:phenylalanyl-tRNA aminoacylation"/>
    <property type="evidence" value="ECO:0007669"/>
    <property type="project" value="UniProtKB-UniRule"/>
</dbReference>
<dbReference type="SMART" id="SM00874">
    <property type="entry name" value="B5"/>
    <property type="match status" value="1"/>
</dbReference>
<dbReference type="PROSITE" id="PS51447">
    <property type="entry name" value="FDX_ACB"/>
    <property type="match status" value="1"/>
</dbReference>
<evidence type="ECO:0000313" key="20">
    <source>
        <dbReference type="EMBL" id="KAA6301868.1"/>
    </source>
</evidence>
<evidence type="ECO:0000256" key="3">
    <source>
        <dbReference type="ARBA" id="ARBA00011209"/>
    </source>
</evidence>
<dbReference type="InterPro" id="IPR009061">
    <property type="entry name" value="DNA-bd_dom_put_sf"/>
</dbReference>
<feature type="binding site" evidence="15">
    <location>
        <position position="478"/>
    </location>
    <ligand>
        <name>Mg(2+)</name>
        <dbReference type="ChEBI" id="CHEBI:18420"/>
        <note>shared with alpha subunit</note>
    </ligand>
</feature>
<keyword evidence="5 16" id="KW-0820">tRNA-binding</keyword>
<comment type="caution">
    <text evidence="20">The sequence shown here is derived from an EMBL/GenBank/DDBJ whole genome shotgun (WGS) entry which is preliminary data.</text>
</comment>
<comment type="subcellular location">
    <subcellularLocation>
        <location evidence="1 15">Cytoplasm</location>
    </subcellularLocation>
</comment>
<dbReference type="SUPFAM" id="SSF56037">
    <property type="entry name" value="PheT/TilS domain"/>
    <property type="match status" value="1"/>
</dbReference>
<dbReference type="Gene3D" id="3.30.70.380">
    <property type="entry name" value="Ferrodoxin-fold anticodon-binding domain"/>
    <property type="match status" value="1"/>
</dbReference>
<dbReference type="GO" id="GO:0000049">
    <property type="term" value="F:tRNA binding"/>
    <property type="evidence" value="ECO:0007669"/>
    <property type="project" value="UniProtKB-UniRule"/>
</dbReference>
<proteinExistence type="inferred from homology"/>
<dbReference type="PROSITE" id="PS51483">
    <property type="entry name" value="B5"/>
    <property type="match status" value="1"/>
</dbReference>
<dbReference type="NCBIfam" id="NF045760">
    <property type="entry name" value="YtpR"/>
    <property type="match status" value="1"/>
</dbReference>
<evidence type="ECO:0000256" key="12">
    <source>
        <dbReference type="ARBA" id="ARBA00022917"/>
    </source>
</evidence>
<comment type="cofactor">
    <cofactor evidence="15">
        <name>Mg(2+)</name>
        <dbReference type="ChEBI" id="CHEBI:18420"/>
    </cofactor>
    <text evidence="15">Binds 2 magnesium ions per tetramer.</text>
</comment>
<evidence type="ECO:0000256" key="15">
    <source>
        <dbReference type="HAMAP-Rule" id="MF_00283"/>
    </source>
</evidence>
<dbReference type="Pfam" id="PF01588">
    <property type="entry name" value="tRNA_bind"/>
    <property type="match status" value="1"/>
</dbReference>
<evidence type="ECO:0000256" key="8">
    <source>
        <dbReference type="ARBA" id="ARBA00022741"/>
    </source>
</evidence>
<dbReference type="SUPFAM" id="SSF54991">
    <property type="entry name" value="Anticodon-binding domain of PheRS"/>
    <property type="match status" value="1"/>
</dbReference>
<feature type="binding site" evidence="15">
    <location>
        <position position="474"/>
    </location>
    <ligand>
        <name>Mg(2+)</name>
        <dbReference type="ChEBI" id="CHEBI:18420"/>
        <note>shared with alpha subunit</note>
    </ligand>
</feature>
<evidence type="ECO:0000256" key="1">
    <source>
        <dbReference type="ARBA" id="ARBA00004496"/>
    </source>
</evidence>
<dbReference type="InterPro" id="IPR004532">
    <property type="entry name" value="Phe-tRNA-ligase_IIc_bsu_bact"/>
</dbReference>
<gene>
    <name evidence="15" type="primary">pheT</name>
    <name evidence="20" type="ORF">EZS26_002031</name>
</gene>
<reference evidence="20 21" key="1">
    <citation type="submission" date="2019-03" db="EMBL/GenBank/DDBJ databases">
        <title>Single cell metagenomics reveals metabolic interactions within the superorganism composed of flagellate Streblomastix strix and complex community of Bacteroidetes bacteria on its surface.</title>
        <authorList>
            <person name="Treitli S.C."/>
            <person name="Kolisko M."/>
            <person name="Husnik F."/>
            <person name="Keeling P."/>
            <person name="Hampl V."/>
        </authorList>
    </citation>
    <scope>NUCLEOTIDE SEQUENCE [LARGE SCALE GENOMIC DNA]</scope>
    <source>
        <strain evidence="20">St1</strain>
    </source>
</reference>
<dbReference type="InterPro" id="IPR020825">
    <property type="entry name" value="Phe-tRNA_synthase-like_B3/B4"/>
</dbReference>
<evidence type="ECO:0000256" key="10">
    <source>
        <dbReference type="ARBA" id="ARBA00022842"/>
    </source>
</evidence>
<feature type="binding site" evidence="15">
    <location>
        <position position="477"/>
    </location>
    <ligand>
        <name>Mg(2+)</name>
        <dbReference type="ChEBI" id="CHEBI:18420"/>
        <note>shared with alpha subunit</note>
    </ligand>
</feature>
<evidence type="ECO:0000259" key="18">
    <source>
        <dbReference type="PROSITE" id="PS51447"/>
    </source>
</evidence>
<dbReference type="CDD" id="cd02796">
    <property type="entry name" value="tRNA_bind_bactPheRS"/>
    <property type="match status" value="1"/>
</dbReference>
<dbReference type="GO" id="GO:0005524">
    <property type="term" value="F:ATP binding"/>
    <property type="evidence" value="ECO:0007669"/>
    <property type="project" value="UniProtKB-UniRule"/>
</dbReference>
<dbReference type="Pfam" id="PF03484">
    <property type="entry name" value="B5"/>
    <property type="match status" value="1"/>
</dbReference>
<dbReference type="InterPro" id="IPR002547">
    <property type="entry name" value="tRNA-bd_dom"/>
</dbReference>
<dbReference type="InterPro" id="IPR012340">
    <property type="entry name" value="NA-bd_OB-fold"/>
</dbReference>
<dbReference type="SUPFAM" id="SSF46955">
    <property type="entry name" value="Putative DNA-binding domain"/>
    <property type="match status" value="1"/>
</dbReference>
<dbReference type="PROSITE" id="PS50886">
    <property type="entry name" value="TRBD"/>
    <property type="match status" value="1"/>
</dbReference>
<evidence type="ECO:0000256" key="9">
    <source>
        <dbReference type="ARBA" id="ARBA00022840"/>
    </source>
</evidence>
<comment type="similarity">
    <text evidence="2 15">Belongs to the phenylalanyl-tRNA synthetase beta subunit family. Type 1 subfamily.</text>
</comment>
<dbReference type="Gene3D" id="2.40.50.140">
    <property type="entry name" value="Nucleic acid-binding proteins"/>
    <property type="match status" value="1"/>
</dbReference>
<evidence type="ECO:0000256" key="4">
    <source>
        <dbReference type="ARBA" id="ARBA00022490"/>
    </source>
</evidence>
<feature type="domain" description="FDX-ACB" evidence="18">
    <location>
        <begin position="728"/>
        <end position="821"/>
    </location>
</feature>
<keyword evidence="6 15" id="KW-0436">Ligase</keyword>
<keyword evidence="11 16" id="KW-0694">RNA-binding</keyword>
<accession>A0A5M8P0F5</accession>
<dbReference type="InterPro" id="IPR005146">
    <property type="entry name" value="B3/B4_tRNA-bd"/>
</dbReference>
<organism evidence="20 21">
    <name type="scientific">Candidatus Ordinivivax streblomastigis</name>
    <dbReference type="NCBI Taxonomy" id="2540710"/>
    <lineage>
        <taxon>Bacteria</taxon>
        <taxon>Pseudomonadati</taxon>
        <taxon>Bacteroidota</taxon>
        <taxon>Bacteroidia</taxon>
        <taxon>Bacteroidales</taxon>
        <taxon>Candidatus Ordinivivax</taxon>
    </lineage>
</organism>
<dbReference type="SMART" id="SM00896">
    <property type="entry name" value="FDX-ACB"/>
    <property type="match status" value="1"/>
</dbReference>
<dbReference type="Gene3D" id="3.30.56.10">
    <property type="match status" value="2"/>
</dbReference>
<dbReference type="GO" id="GO:0009328">
    <property type="term" value="C:phenylalanine-tRNA ligase complex"/>
    <property type="evidence" value="ECO:0007669"/>
    <property type="project" value="TreeGrafter"/>
</dbReference>
<keyword evidence="10 15" id="KW-0460">Magnesium</keyword>
<keyword evidence="7 15" id="KW-0479">Metal-binding</keyword>
<dbReference type="Gene3D" id="3.50.40.10">
    <property type="entry name" value="Phenylalanyl-trna Synthetase, Chain B, domain 3"/>
    <property type="match status" value="1"/>
</dbReference>
<keyword evidence="9 15" id="KW-0067">ATP-binding</keyword>
<keyword evidence="13 15" id="KW-0030">Aminoacyl-tRNA synthetase</keyword>
<dbReference type="Gene3D" id="3.30.930.10">
    <property type="entry name" value="Bira Bifunctional Protein, Domain 2"/>
    <property type="match status" value="1"/>
</dbReference>
<dbReference type="InterPro" id="IPR036690">
    <property type="entry name" value="Fdx_antiC-bd_sf"/>
</dbReference>
<keyword evidence="8 15" id="KW-0547">Nucleotide-binding</keyword>
<dbReference type="PANTHER" id="PTHR10947:SF0">
    <property type="entry name" value="PHENYLALANINE--TRNA LIGASE BETA SUBUNIT"/>
    <property type="match status" value="1"/>
</dbReference>
<dbReference type="NCBIfam" id="TIGR00472">
    <property type="entry name" value="pheT_bact"/>
    <property type="match status" value="1"/>
</dbReference>
<dbReference type="Pfam" id="PF17759">
    <property type="entry name" value="tRNA_synthFbeta"/>
    <property type="match status" value="1"/>
</dbReference>
<dbReference type="InterPro" id="IPR045060">
    <property type="entry name" value="Phe-tRNA-ligase_IIc_bsu"/>
</dbReference>
<name>A0A5M8P0F5_9BACT</name>
<evidence type="ECO:0000259" key="17">
    <source>
        <dbReference type="PROSITE" id="PS50886"/>
    </source>
</evidence>
<evidence type="ECO:0000256" key="13">
    <source>
        <dbReference type="ARBA" id="ARBA00023146"/>
    </source>
</evidence>
<comment type="subunit">
    <text evidence="3 15">Tetramer of two alpha and two beta subunits.</text>
</comment>
<comment type="catalytic activity">
    <reaction evidence="14 15">
        <text>tRNA(Phe) + L-phenylalanine + ATP = L-phenylalanyl-tRNA(Phe) + AMP + diphosphate + H(+)</text>
        <dbReference type="Rhea" id="RHEA:19413"/>
        <dbReference type="Rhea" id="RHEA-COMP:9668"/>
        <dbReference type="Rhea" id="RHEA-COMP:9699"/>
        <dbReference type="ChEBI" id="CHEBI:15378"/>
        <dbReference type="ChEBI" id="CHEBI:30616"/>
        <dbReference type="ChEBI" id="CHEBI:33019"/>
        <dbReference type="ChEBI" id="CHEBI:58095"/>
        <dbReference type="ChEBI" id="CHEBI:78442"/>
        <dbReference type="ChEBI" id="CHEBI:78531"/>
        <dbReference type="ChEBI" id="CHEBI:456215"/>
        <dbReference type="EC" id="6.1.1.20"/>
    </reaction>
</comment>
<dbReference type="GO" id="GO:0004826">
    <property type="term" value="F:phenylalanine-tRNA ligase activity"/>
    <property type="evidence" value="ECO:0007669"/>
    <property type="project" value="UniProtKB-UniRule"/>
</dbReference>
<dbReference type="AlphaFoldDB" id="A0A5M8P0F5"/>
<dbReference type="InterPro" id="IPR033714">
    <property type="entry name" value="tRNA_bind_bactPheRS"/>
</dbReference>
<dbReference type="FunFam" id="2.40.50.140:FF:000045">
    <property type="entry name" value="Phenylalanine--tRNA ligase beta subunit"/>
    <property type="match status" value="1"/>
</dbReference>
<dbReference type="Pfam" id="PF03483">
    <property type="entry name" value="B3_4"/>
    <property type="match status" value="1"/>
</dbReference>